<evidence type="ECO:0000313" key="1">
    <source>
        <dbReference type="EMBL" id="PKR80800.1"/>
    </source>
</evidence>
<proteinExistence type="predicted"/>
<dbReference type="RefSeq" id="WP_101334582.1">
    <property type="nucleotide sequence ID" value="NZ_PJNI01000008.1"/>
</dbReference>
<accession>A0A2I0R328</accession>
<dbReference type="EMBL" id="PJNI01000008">
    <property type="protein sequence ID" value="PKR80800.1"/>
    <property type="molecule type" value="Genomic_DNA"/>
</dbReference>
<dbReference type="Proteomes" id="UP000236654">
    <property type="component" value="Unassembled WGS sequence"/>
</dbReference>
<sequence length="619" mass="70009">MRYFQIILVFVVISSLSEVQAQEDKKYVKKQGKYLGLSKPLTELPQIFDEQSTVYYNDEAKVRENRVRPEYVDSTALPKKFDPLVSFNFQKSLGSAERSRGEIQILQNFEGMRGAFPPDPSGAVSDQYYVQAVNTVYRVYDLNGNPLTGIIQLKDLWPGSRNSGDPIVLYDRHAERFMVTQFQTGSNEILIAISKTADPTGAYHLYSFSFSSFPDYPKYSIWSDGYYMTSNTVGKGVVAFERDKMLVGDTSASLIKMDLPNFATQYGFNSVLPADADGDLPPYGTPISLFLFQDDSWSSFITNDHIKVLKMNIDWNVPSNSAIFIDQEINTAPFNAVFTNSWNDIEQKGTSQKLDAIASIFNYRAQYLKWPTHNSILLCNVVDIDDQNTAGIRWYELRQASDTDDWTIYQQGTYAINDGNSRFLGSIAMDYNGHIGMGYSVSGPTEYPGLAATGRFSGDELGKFTFSETWAQKGEAFQTGGNRYGDYAQMTLSPDGQEFWYTGEYIAKNGNYFARKTKIFSFNLNEQLDLESKDIKAEATLTYIQNNEWLTVKGENMPIAEKMFVDLFEISGKHLSRQNTSSFEGQINVAFNTTQLSPGIYLVRVGKDNFMRTMKVRVK</sequence>
<keyword evidence="2" id="KW-1185">Reference proteome</keyword>
<organism evidence="1 2">
    <name type="scientific">Brumimicrobium salinarum</name>
    <dbReference type="NCBI Taxonomy" id="2058658"/>
    <lineage>
        <taxon>Bacteria</taxon>
        <taxon>Pseudomonadati</taxon>
        <taxon>Bacteroidota</taxon>
        <taxon>Flavobacteriia</taxon>
        <taxon>Flavobacteriales</taxon>
        <taxon>Crocinitomicaceae</taxon>
        <taxon>Brumimicrobium</taxon>
    </lineage>
</organism>
<protein>
    <recommendedName>
        <fullName evidence="3">Secretion system C-terminal sorting domain-containing protein</fullName>
    </recommendedName>
</protein>
<evidence type="ECO:0000313" key="2">
    <source>
        <dbReference type="Proteomes" id="UP000236654"/>
    </source>
</evidence>
<dbReference type="OrthoDB" id="1488385at2"/>
<name>A0A2I0R328_9FLAO</name>
<dbReference type="AlphaFoldDB" id="A0A2I0R328"/>
<comment type="caution">
    <text evidence="1">The sequence shown here is derived from an EMBL/GenBank/DDBJ whole genome shotgun (WGS) entry which is preliminary data.</text>
</comment>
<evidence type="ECO:0008006" key="3">
    <source>
        <dbReference type="Google" id="ProtNLM"/>
    </source>
</evidence>
<reference evidence="1 2" key="1">
    <citation type="submission" date="2017-12" db="EMBL/GenBank/DDBJ databases">
        <title>The draft genome sequence of Brumimicrobium saltpan LHR20.</title>
        <authorList>
            <person name="Do Z.-J."/>
            <person name="Luo H.-R."/>
        </authorList>
    </citation>
    <scope>NUCLEOTIDE SEQUENCE [LARGE SCALE GENOMIC DNA]</scope>
    <source>
        <strain evidence="1 2">LHR20</strain>
    </source>
</reference>
<gene>
    <name evidence="1" type="ORF">CW751_08510</name>
</gene>